<keyword evidence="4" id="KW-0238">DNA-binding</keyword>
<evidence type="ECO:0000256" key="3">
    <source>
        <dbReference type="ARBA" id="ARBA00023015"/>
    </source>
</evidence>
<dbReference type="Proteomes" id="UP000799779">
    <property type="component" value="Unassembled WGS sequence"/>
</dbReference>
<dbReference type="GO" id="GO:0003677">
    <property type="term" value="F:DNA binding"/>
    <property type="evidence" value="ECO:0007669"/>
    <property type="project" value="UniProtKB-KW"/>
</dbReference>
<dbReference type="SUPFAM" id="SSF54447">
    <property type="entry name" value="ssDNA-binding transcriptional regulator domain"/>
    <property type="match status" value="1"/>
</dbReference>
<comment type="subcellular location">
    <subcellularLocation>
        <location evidence="1">Nucleus</location>
    </subcellularLocation>
</comment>
<proteinExistence type="inferred from homology"/>
<feature type="domain" description="Transcriptional coactivator p15 (PC4) C-terminal" evidence="8">
    <location>
        <begin position="76"/>
        <end position="123"/>
    </location>
</feature>
<evidence type="ECO:0000256" key="1">
    <source>
        <dbReference type="ARBA" id="ARBA00004123"/>
    </source>
</evidence>
<dbReference type="AlphaFoldDB" id="A0A6A5WHH6"/>
<dbReference type="GO" id="GO:0005634">
    <property type="term" value="C:nucleus"/>
    <property type="evidence" value="ECO:0007669"/>
    <property type="project" value="UniProtKB-SubCell"/>
</dbReference>
<dbReference type="OrthoDB" id="2505440at2759"/>
<evidence type="ECO:0000259" key="8">
    <source>
        <dbReference type="Pfam" id="PF02229"/>
    </source>
</evidence>
<feature type="compositionally biased region" description="Acidic residues" evidence="7">
    <location>
        <begin position="153"/>
        <end position="177"/>
    </location>
</feature>
<name>A0A6A5WHH6_9PLEO</name>
<dbReference type="Pfam" id="PF02229">
    <property type="entry name" value="PC4"/>
    <property type="match status" value="1"/>
</dbReference>
<feature type="region of interest" description="Disordered" evidence="7">
    <location>
        <begin position="1"/>
        <end position="60"/>
    </location>
</feature>
<dbReference type="GO" id="GO:0003713">
    <property type="term" value="F:transcription coactivator activity"/>
    <property type="evidence" value="ECO:0007669"/>
    <property type="project" value="InterPro"/>
</dbReference>
<gene>
    <name evidence="9" type="ORF">P154DRAFT_490214</name>
</gene>
<evidence type="ECO:0000256" key="2">
    <source>
        <dbReference type="ARBA" id="ARBA00009001"/>
    </source>
</evidence>
<keyword evidence="10" id="KW-1185">Reference proteome</keyword>
<evidence type="ECO:0000256" key="5">
    <source>
        <dbReference type="ARBA" id="ARBA00023163"/>
    </source>
</evidence>
<sequence>MSGRGGFKKAGYAKRGGGGFKGSYTRKRSSVDDEEAAPRKTKRSKAEEEEEEGAVLVPTLKEDDDGNSYVSLKANGMRRVMISDFKGTTFVNIREYWKNDEDKVLPGKKGISLTVEQYNALLAAAPLLESVLAKKGETTTRPEYGGKTLAATDDGDEDEEAVAKAEDEEDKDEEDDE</sequence>
<organism evidence="9 10">
    <name type="scientific">Amniculicola lignicola CBS 123094</name>
    <dbReference type="NCBI Taxonomy" id="1392246"/>
    <lineage>
        <taxon>Eukaryota</taxon>
        <taxon>Fungi</taxon>
        <taxon>Dikarya</taxon>
        <taxon>Ascomycota</taxon>
        <taxon>Pezizomycotina</taxon>
        <taxon>Dothideomycetes</taxon>
        <taxon>Pleosporomycetidae</taxon>
        <taxon>Pleosporales</taxon>
        <taxon>Amniculicolaceae</taxon>
        <taxon>Amniculicola</taxon>
    </lineage>
</organism>
<dbReference type="EMBL" id="ML977583">
    <property type="protein sequence ID" value="KAF2001350.1"/>
    <property type="molecule type" value="Genomic_DNA"/>
</dbReference>
<dbReference type="InterPro" id="IPR003173">
    <property type="entry name" value="PC4_C"/>
</dbReference>
<dbReference type="PANTHER" id="PTHR13215">
    <property type="entry name" value="RNA POLYMERASE II TRANSCRIPTIONAL COACTIVATOR"/>
    <property type="match status" value="1"/>
</dbReference>
<feature type="region of interest" description="Disordered" evidence="7">
    <location>
        <begin position="135"/>
        <end position="177"/>
    </location>
</feature>
<evidence type="ECO:0000256" key="6">
    <source>
        <dbReference type="ARBA" id="ARBA00023242"/>
    </source>
</evidence>
<dbReference type="GO" id="GO:0060261">
    <property type="term" value="P:positive regulation of transcription initiation by RNA polymerase II"/>
    <property type="evidence" value="ECO:0007669"/>
    <property type="project" value="InterPro"/>
</dbReference>
<evidence type="ECO:0000256" key="7">
    <source>
        <dbReference type="SAM" id="MobiDB-lite"/>
    </source>
</evidence>
<dbReference type="InterPro" id="IPR045125">
    <property type="entry name" value="Sub1/Tcp4-like"/>
</dbReference>
<dbReference type="Gene3D" id="2.30.31.10">
    <property type="entry name" value="Transcriptional Coactivator Pc4, Chain A"/>
    <property type="match status" value="1"/>
</dbReference>
<dbReference type="InterPro" id="IPR009044">
    <property type="entry name" value="ssDNA-bd_transcriptional_reg"/>
</dbReference>
<reference evidence="9" key="1">
    <citation type="journal article" date="2020" name="Stud. Mycol.">
        <title>101 Dothideomycetes genomes: a test case for predicting lifestyles and emergence of pathogens.</title>
        <authorList>
            <person name="Haridas S."/>
            <person name="Albert R."/>
            <person name="Binder M."/>
            <person name="Bloem J."/>
            <person name="Labutti K."/>
            <person name="Salamov A."/>
            <person name="Andreopoulos B."/>
            <person name="Baker S."/>
            <person name="Barry K."/>
            <person name="Bills G."/>
            <person name="Bluhm B."/>
            <person name="Cannon C."/>
            <person name="Castanera R."/>
            <person name="Culley D."/>
            <person name="Daum C."/>
            <person name="Ezra D."/>
            <person name="Gonzalez J."/>
            <person name="Henrissat B."/>
            <person name="Kuo A."/>
            <person name="Liang C."/>
            <person name="Lipzen A."/>
            <person name="Lutzoni F."/>
            <person name="Magnuson J."/>
            <person name="Mondo S."/>
            <person name="Nolan M."/>
            <person name="Ohm R."/>
            <person name="Pangilinan J."/>
            <person name="Park H.-J."/>
            <person name="Ramirez L."/>
            <person name="Alfaro M."/>
            <person name="Sun H."/>
            <person name="Tritt A."/>
            <person name="Yoshinaga Y."/>
            <person name="Zwiers L.-H."/>
            <person name="Turgeon B."/>
            <person name="Goodwin S."/>
            <person name="Spatafora J."/>
            <person name="Crous P."/>
            <person name="Grigoriev I."/>
        </authorList>
    </citation>
    <scope>NUCLEOTIDE SEQUENCE</scope>
    <source>
        <strain evidence="9">CBS 123094</strain>
    </source>
</reference>
<comment type="similarity">
    <text evidence="2">Belongs to the transcriptional coactivator PC4 family.</text>
</comment>
<accession>A0A6A5WHH6</accession>
<keyword evidence="3" id="KW-0805">Transcription regulation</keyword>
<evidence type="ECO:0000313" key="9">
    <source>
        <dbReference type="EMBL" id="KAF2001350.1"/>
    </source>
</evidence>
<protein>
    <submittedName>
        <fullName evidence="9">PC4-domain-containing protein</fullName>
    </submittedName>
</protein>
<evidence type="ECO:0000256" key="4">
    <source>
        <dbReference type="ARBA" id="ARBA00023125"/>
    </source>
</evidence>
<evidence type="ECO:0000313" key="10">
    <source>
        <dbReference type="Proteomes" id="UP000799779"/>
    </source>
</evidence>
<keyword evidence="5" id="KW-0804">Transcription</keyword>
<keyword evidence="6" id="KW-0539">Nucleus</keyword>